<organism evidence="2 3">
    <name type="scientific">Trachymyrmex septentrionalis</name>
    <dbReference type="NCBI Taxonomy" id="34720"/>
    <lineage>
        <taxon>Eukaryota</taxon>
        <taxon>Metazoa</taxon>
        <taxon>Ecdysozoa</taxon>
        <taxon>Arthropoda</taxon>
        <taxon>Hexapoda</taxon>
        <taxon>Insecta</taxon>
        <taxon>Pterygota</taxon>
        <taxon>Neoptera</taxon>
        <taxon>Endopterygota</taxon>
        <taxon>Hymenoptera</taxon>
        <taxon>Apocrita</taxon>
        <taxon>Aculeata</taxon>
        <taxon>Formicoidea</taxon>
        <taxon>Formicidae</taxon>
        <taxon>Myrmicinae</taxon>
        <taxon>Trachymyrmex</taxon>
    </lineage>
</organism>
<dbReference type="EMBL" id="KQ981856">
    <property type="protein sequence ID" value="KYN34701.1"/>
    <property type="molecule type" value="Genomic_DNA"/>
</dbReference>
<dbReference type="AlphaFoldDB" id="A0A195F2U1"/>
<name>A0A195F2U1_9HYME</name>
<accession>A0A195F2U1</accession>
<evidence type="ECO:0000256" key="1">
    <source>
        <dbReference type="SAM" id="MobiDB-lite"/>
    </source>
</evidence>
<evidence type="ECO:0000313" key="3">
    <source>
        <dbReference type="Proteomes" id="UP000078541"/>
    </source>
</evidence>
<evidence type="ECO:0000313" key="2">
    <source>
        <dbReference type="EMBL" id="KYN34701.1"/>
    </source>
</evidence>
<feature type="region of interest" description="Disordered" evidence="1">
    <location>
        <begin position="1"/>
        <end position="32"/>
    </location>
</feature>
<proteinExistence type="predicted"/>
<gene>
    <name evidence="2" type="ORF">ALC56_11190</name>
</gene>
<reference evidence="2 3" key="1">
    <citation type="submission" date="2016-03" db="EMBL/GenBank/DDBJ databases">
        <title>Trachymyrmex septentrionalis WGS genome.</title>
        <authorList>
            <person name="Nygaard S."/>
            <person name="Hu H."/>
            <person name="Boomsma J."/>
            <person name="Zhang G."/>
        </authorList>
    </citation>
    <scope>NUCLEOTIDE SEQUENCE [LARGE SCALE GENOMIC DNA]</scope>
    <source>
        <strain evidence="2">Tsep2-gDNA-1</strain>
        <tissue evidence="2">Whole body</tissue>
    </source>
</reference>
<keyword evidence="3" id="KW-1185">Reference proteome</keyword>
<dbReference type="Proteomes" id="UP000078541">
    <property type="component" value="Unassembled WGS sequence"/>
</dbReference>
<protein>
    <submittedName>
        <fullName evidence="2">Uncharacterized protein</fullName>
    </submittedName>
</protein>
<sequence length="347" mass="40214">MGQLWQRDPRGLSIKNNTRQEDATTRVSGNDFYEMEMENSHDSSIRGQGDEWGRETTEEDDIFLVNMLQEFILSHEIQKYLCRLYSRLTEERRIAVDESDEEERRWMGGRVAATHQREGEGANRGRRERNFARARLYPPWLPPPSPLPPPPPLDAEGSWTARVSSTTSCCKTELSVKHSRVPFFWTRARKTTRSSLARDTLQLATTIMLAGIFEGNNVRFLANVHAVVKSEREDDEYIASRRRPRYFFIKRNFDSNRNAQMVCANTEITFCGPCGVASRKEIKFWELERDCVAWNYATRILLLLPGFAEPGADSSHVPQRRHFETQYPSLKPYIELGHNCTDNERAF</sequence>